<accession>A0A8H7UQY6</accession>
<evidence type="ECO:0000313" key="2">
    <source>
        <dbReference type="Proteomes" id="UP000603453"/>
    </source>
</evidence>
<name>A0A8H7UQY6_9FUNG</name>
<comment type="caution">
    <text evidence="1">The sequence shown here is derived from an EMBL/GenBank/DDBJ whole genome shotgun (WGS) entry which is preliminary data.</text>
</comment>
<evidence type="ECO:0000313" key="1">
    <source>
        <dbReference type="EMBL" id="KAG2195291.1"/>
    </source>
</evidence>
<keyword evidence="2" id="KW-1185">Reference proteome</keyword>
<gene>
    <name evidence="1" type="ORF">INT47_005066</name>
</gene>
<organism evidence="1 2">
    <name type="scientific">Mucor saturninus</name>
    <dbReference type="NCBI Taxonomy" id="64648"/>
    <lineage>
        <taxon>Eukaryota</taxon>
        <taxon>Fungi</taxon>
        <taxon>Fungi incertae sedis</taxon>
        <taxon>Mucoromycota</taxon>
        <taxon>Mucoromycotina</taxon>
        <taxon>Mucoromycetes</taxon>
        <taxon>Mucorales</taxon>
        <taxon>Mucorineae</taxon>
        <taxon>Mucoraceae</taxon>
        <taxon>Mucor</taxon>
    </lineage>
</organism>
<sequence length="84" mass="9211">MTSDKALTKLSAEGCSNSILMYNKMVELSEQLVMEEEVSTSCPACPKGEDDDLCKISGLGGFKNTWIDQNLIKRFDTSAKSDVN</sequence>
<reference evidence="1" key="1">
    <citation type="submission" date="2020-12" db="EMBL/GenBank/DDBJ databases">
        <title>Metabolic potential, ecology and presence of endohyphal bacteria is reflected in genomic diversity of Mucoromycotina.</title>
        <authorList>
            <person name="Muszewska A."/>
            <person name="Okrasinska A."/>
            <person name="Steczkiewicz K."/>
            <person name="Drgas O."/>
            <person name="Orlowska M."/>
            <person name="Perlinska-Lenart U."/>
            <person name="Aleksandrzak-Piekarczyk T."/>
            <person name="Szatraj K."/>
            <person name="Zielenkiewicz U."/>
            <person name="Pilsyk S."/>
            <person name="Malc E."/>
            <person name="Mieczkowski P."/>
            <person name="Kruszewska J.S."/>
            <person name="Biernat P."/>
            <person name="Pawlowska J."/>
        </authorList>
    </citation>
    <scope>NUCLEOTIDE SEQUENCE</scope>
    <source>
        <strain evidence="1">WA0000017839</strain>
    </source>
</reference>
<dbReference type="EMBL" id="JAEPRD010000174">
    <property type="protein sequence ID" value="KAG2195291.1"/>
    <property type="molecule type" value="Genomic_DNA"/>
</dbReference>
<dbReference type="Proteomes" id="UP000603453">
    <property type="component" value="Unassembled WGS sequence"/>
</dbReference>
<dbReference type="AlphaFoldDB" id="A0A8H7UQY6"/>
<proteinExistence type="predicted"/>
<protein>
    <submittedName>
        <fullName evidence="1">Uncharacterized protein</fullName>
    </submittedName>
</protein>